<sequence>MATGTTTKQTLLDQIDSKVNSANATEVSQLSKAINNVQEVIQEDRVFSKHPRGANELYFERDAEFVIWCGRQSNHNHAGGGSIVYDSNLDIYDNTKFHGYHCYNGGVDGVYGHHGWGSTEAYTHGGNHCWLDTTCHSHQHHCYINGTDAVGELGHFRLKMGEGGHIGYYNTHLGDFRQLENSKIGSWEVRDNRYYVNYIANQVAIVNRFMTEHGRATATSTKHLPGETGNNYGCTSFNRKRKEACFINPAQPVMDYQSHHLSSTNSHHWNAITNGGEMEVMEGNQMNRHRCRMYYGIQQIDGATNLEKVLDDKTAKNLYFNWIYGYNTCYKGSAWQQKCTLVDNGSIFAMTQNPYNSYTLARLVRQRDDRAMRFETRQTQRCANCYGQHNNKAAGVRIVQSRNKRNVCMYGPYYFYGSGMCGWVISRDTSREYPELWNQQTSYGIQISPFRDADFYIHFAQDWNDWGGYNKTSRIAYQNPKGHFESYWVGEQMDSNGHTTQYPAVCPLHKDGLTY</sequence>
<protein>
    <submittedName>
        <fullName evidence="1">Uncharacterized protein</fullName>
    </submittedName>
</protein>
<dbReference type="AlphaFoldDB" id="A0A382C197"/>
<proteinExistence type="predicted"/>
<reference evidence="1" key="1">
    <citation type="submission" date="2018-05" db="EMBL/GenBank/DDBJ databases">
        <authorList>
            <person name="Lanie J.A."/>
            <person name="Ng W.-L."/>
            <person name="Kazmierczak K.M."/>
            <person name="Andrzejewski T.M."/>
            <person name="Davidsen T.M."/>
            <person name="Wayne K.J."/>
            <person name="Tettelin H."/>
            <person name="Glass J.I."/>
            <person name="Rusch D."/>
            <person name="Podicherti R."/>
            <person name="Tsui H.-C.T."/>
            <person name="Winkler M.E."/>
        </authorList>
    </citation>
    <scope>NUCLEOTIDE SEQUENCE</scope>
</reference>
<name>A0A382C197_9ZZZZ</name>
<gene>
    <name evidence="1" type="ORF">METZ01_LOCUS171937</name>
</gene>
<accession>A0A382C197</accession>
<organism evidence="1">
    <name type="scientific">marine metagenome</name>
    <dbReference type="NCBI Taxonomy" id="408172"/>
    <lineage>
        <taxon>unclassified sequences</taxon>
        <taxon>metagenomes</taxon>
        <taxon>ecological metagenomes</taxon>
    </lineage>
</organism>
<evidence type="ECO:0000313" key="1">
    <source>
        <dbReference type="EMBL" id="SVB19083.1"/>
    </source>
</evidence>
<dbReference type="EMBL" id="UINC01032054">
    <property type="protein sequence ID" value="SVB19083.1"/>
    <property type="molecule type" value="Genomic_DNA"/>
</dbReference>